<dbReference type="Pfam" id="PF00672">
    <property type="entry name" value="HAMP"/>
    <property type="match status" value="1"/>
</dbReference>
<comment type="similarity">
    <text evidence="2">Belongs to the methyl-accepting chemotaxis (MCP) protein family.</text>
</comment>
<evidence type="ECO:0000313" key="8">
    <source>
        <dbReference type="Proteomes" id="UP000050360"/>
    </source>
</evidence>
<evidence type="ECO:0000256" key="2">
    <source>
        <dbReference type="ARBA" id="ARBA00029447"/>
    </source>
</evidence>
<sequence>MNIIKIIDGANEQTIDKFNISSKIIYSFVVVDVLMLIMGFVGLYEENVSGFIDPKLAIMLCIIFIIFSSILMCMGLTRSIMKPLNEFINAADKIAEGDLTVEVNVSSKDELGKLAEYFKRMTLNLRTLTGKVQNVSSKVAITAQELSGSSEEMKTSTDQISNTTQHIASGISSQASKISEVSRAMKEISQSVQQVATSSQKAAQGATDASTTASQVGKMSDDVTLKMAEIQSTVDNSATVIRQL</sequence>
<dbReference type="AlphaFoldDB" id="A0A0P8AC33"/>
<reference evidence="7 8" key="1">
    <citation type="submission" date="2015-09" db="EMBL/GenBank/DDBJ databases">
        <title>A metagenomics-based metabolic model of nitrate-dependent anaerobic oxidation of methane by Methanoperedens-like archaea.</title>
        <authorList>
            <person name="Arshad A."/>
            <person name="Speth D.R."/>
            <person name="De Graaf R.M."/>
            <person name="Op Den Camp H.J."/>
            <person name="Jetten M.S."/>
            <person name="Welte C.U."/>
        </authorList>
    </citation>
    <scope>NUCLEOTIDE SEQUENCE [LARGE SCALE GENOMIC DNA]</scope>
</reference>
<evidence type="ECO:0000256" key="1">
    <source>
        <dbReference type="ARBA" id="ARBA00023224"/>
    </source>
</evidence>
<evidence type="ECO:0000256" key="4">
    <source>
        <dbReference type="SAM" id="Phobius"/>
    </source>
</evidence>
<protein>
    <submittedName>
        <fullName evidence="7">Methyl-accepting chemotaxis protein</fullName>
    </submittedName>
</protein>
<dbReference type="EMBL" id="LKCM01000330">
    <property type="protein sequence ID" value="KPQ41616.1"/>
    <property type="molecule type" value="Genomic_DNA"/>
</dbReference>
<feature type="transmembrane region" description="Helical" evidence="4">
    <location>
        <begin position="56"/>
        <end position="77"/>
    </location>
</feature>
<keyword evidence="4" id="KW-1133">Transmembrane helix</keyword>
<dbReference type="SMART" id="SM00304">
    <property type="entry name" value="HAMP"/>
    <property type="match status" value="1"/>
</dbReference>
<comment type="caution">
    <text evidence="7">The sequence shown here is derived from an EMBL/GenBank/DDBJ whole genome shotgun (WGS) entry which is preliminary data.</text>
</comment>
<dbReference type="SUPFAM" id="SSF58104">
    <property type="entry name" value="Methyl-accepting chemotaxis protein (MCP) signaling domain"/>
    <property type="match status" value="1"/>
</dbReference>
<dbReference type="InterPro" id="IPR004089">
    <property type="entry name" value="MCPsignal_dom"/>
</dbReference>
<dbReference type="GO" id="GO:0007165">
    <property type="term" value="P:signal transduction"/>
    <property type="evidence" value="ECO:0007669"/>
    <property type="project" value="UniProtKB-KW"/>
</dbReference>
<dbReference type="CDD" id="cd06225">
    <property type="entry name" value="HAMP"/>
    <property type="match status" value="1"/>
</dbReference>
<organism evidence="7 8">
    <name type="scientific">Candidatus Methanoperedens nitratireducens</name>
    <dbReference type="NCBI Taxonomy" id="1392998"/>
    <lineage>
        <taxon>Archaea</taxon>
        <taxon>Methanobacteriati</taxon>
        <taxon>Methanobacteriota</taxon>
        <taxon>Stenosarchaea group</taxon>
        <taxon>Methanomicrobia</taxon>
        <taxon>Methanosarcinales</taxon>
        <taxon>ANME-2 cluster</taxon>
        <taxon>Candidatus Methanoperedentaceae</taxon>
        <taxon>Candidatus Methanoperedens</taxon>
    </lineage>
</organism>
<feature type="domain" description="Methyl-accepting transducer" evidence="5">
    <location>
        <begin position="149"/>
        <end position="244"/>
    </location>
</feature>
<evidence type="ECO:0000259" key="5">
    <source>
        <dbReference type="PROSITE" id="PS50111"/>
    </source>
</evidence>
<dbReference type="PANTHER" id="PTHR32089:SF112">
    <property type="entry name" value="LYSOZYME-LIKE PROTEIN-RELATED"/>
    <property type="match status" value="1"/>
</dbReference>
<dbReference type="Gene3D" id="1.10.287.950">
    <property type="entry name" value="Methyl-accepting chemotaxis protein"/>
    <property type="match status" value="1"/>
</dbReference>
<keyword evidence="4" id="KW-0812">Transmembrane</keyword>
<keyword evidence="4" id="KW-0472">Membrane</keyword>
<feature type="domain" description="HAMP" evidence="6">
    <location>
        <begin position="78"/>
        <end position="130"/>
    </location>
</feature>
<accession>A0A0P8AC33</accession>
<feature type="non-terminal residue" evidence="7">
    <location>
        <position position="244"/>
    </location>
</feature>
<dbReference type="PROSITE" id="PS50885">
    <property type="entry name" value="HAMP"/>
    <property type="match status" value="1"/>
</dbReference>
<evidence type="ECO:0000313" key="7">
    <source>
        <dbReference type="EMBL" id="KPQ41616.1"/>
    </source>
</evidence>
<gene>
    <name evidence="7" type="primary">mcp-2_3</name>
    <name evidence="7" type="ORF">MPEBLZ_03818</name>
</gene>
<feature type="transmembrane region" description="Helical" evidence="4">
    <location>
        <begin position="24"/>
        <end position="44"/>
    </location>
</feature>
<dbReference type="GO" id="GO:0016020">
    <property type="term" value="C:membrane"/>
    <property type="evidence" value="ECO:0007669"/>
    <property type="project" value="InterPro"/>
</dbReference>
<dbReference type="Proteomes" id="UP000050360">
    <property type="component" value="Unassembled WGS sequence"/>
</dbReference>
<evidence type="ECO:0000256" key="3">
    <source>
        <dbReference type="PROSITE-ProRule" id="PRU00284"/>
    </source>
</evidence>
<dbReference type="PANTHER" id="PTHR32089">
    <property type="entry name" value="METHYL-ACCEPTING CHEMOTAXIS PROTEIN MCPB"/>
    <property type="match status" value="1"/>
</dbReference>
<proteinExistence type="inferred from homology"/>
<name>A0A0P8AC33_9EURY</name>
<dbReference type="PROSITE" id="PS50111">
    <property type="entry name" value="CHEMOTAXIS_TRANSDUC_2"/>
    <property type="match status" value="1"/>
</dbReference>
<keyword evidence="1 3" id="KW-0807">Transducer</keyword>
<evidence type="ECO:0000259" key="6">
    <source>
        <dbReference type="PROSITE" id="PS50885"/>
    </source>
</evidence>
<dbReference type="InterPro" id="IPR003660">
    <property type="entry name" value="HAMP_dom"/>
</dbReference>